<gene>
    <name evidence="1" type="ORF">EP10_000109</name>
</gene>
<dbReference type="EMBL" id="JPYA02000001">
    <property type="protein sequence ID" value="MEB3749270.1"/>
    <property type="molecule type" value="Genomic_DNA"/>
</dbReference>
<accession>A0ABU6BBI3</accession>
<sequence>MLHVYSMSSEANVSASFRHKTRKTKTLKGIKPIKVLHILRDENTTKGTRKKYVFEDTLALILGHN</sequence>
<evidence type="ECO:0000313" key="2">
    <source>
        <dbReference type="Proteomes" id="UP000029267"/>
    </source>
</evidence>
<keyword evidence="2" id="KW-1185">Reference proteome</keyword>
<comment type="caution">
    <text evidence="1">The sequence shown here is derived from an EMBL/GenBank/DDBJ whole genome shotgun (WGS) entry which is preliminary data.</text>
</comment>
<organism evidence="1 2">
    <name type="scientific">Geobacillus icigianus</name>
    <dbReference type="NCBI Taxonomy" id="1430331"/>
    <lineage>
        <taxon>Bacteria</taxon>
        <taxon>Bacillati</taxon>
        <taxon>Bacillota</taxon>
        <taxon>Bacilli</taxon>
        <taxon>Bacillales</taxon>
        <taxon>Anoxybacillaceae</taxon>
        <taxon>Geobacillus</taxon>
    </lineage>
</organism>
<name>A0ABU6BBI3_9BACL</name>
<proteinExistence type="predicted"/>
<protein>
    <submittedName>
        <fullName evidence="1">Uncharacterized protein</fullName>
    </submittedName>
</protein>
<dbReference type="Proteomes" id="UP000029267">
    <property type="component" value="Unassembled WGS sequence"/>
</dbReference>
<reference evidence="1 2" key="1">
    <citation type="journal article" date="2014" name="Genome Announc.">
        <title>Draft Genome Sequence of Geobacillus icigianus Strain G1w1T Isolated from Hot Springs in the Valley of Geysers, Kamchatka (Russian Federation).</title>
        <authorList>
            <person name="Bryanskaya A.V."/>
            <person name="Rozanov A.S."/>
            <person name="Logacheva M.D."/>
            <person name="Kotenko A.V."/>
            <person name="Peltek S.E."/>
        </authorList>
    </citation>
    <scope>NUCLEOTIDE SEQUENCE [LARGE SCALE GENOMIC DNA]</scope>
    <source>
        <strain evidence="1 2">G1w1</strain>
    </source>
</reference>
<evidence type="ECO:0000313" key="1">
    <source>
        <dbReference type="EMBL" id="MEB3749270.1"/>
    </source>
</evidence>